<dbReference type="AlphaFoldDB" id="A0A8H9ZNW1"/>
<keyword evidence="4" id="KW-1134">Transmembrane beta strand</keyword>
<dbReference type="InterPro" id="IPR003192">
    <property type="entry name" value="Porin_LamB"/>
</dbReference>
<keyword evidence="7" id="KW-0626">Porin</keyword>
<keyword evidence="3" id="KW-0813">Transport</keyword>
<keyword evidence="9" id="KW-0998">Cell outer membrane</keyword>
<comment type="similarity">
    <text evidence="2">Belongs to the porin LamB (TC 1.B.3) family.</text>
</comment>
<dbReference type="GO" id="GO:0015288">
    <property type="term" value="F:porin activity"/>
    <property type="evidence" value="ECO:0007669"/>
    <property type="project" value="UniProtKB-KW"/>
</dbReference>
<evidence type="ECO:0000256" key="8">
    <source>
        <dbReference type="ARBA" id="ARBA00023136"/>
    </source>
</evidence>
<dbReference type="GO" id="GO:0009279">
    <property type="term" value="C:cell outer membrane"/>
    <property type="evidence" value="ECO:0007669"/>
    <property type="project" value="UniProtKB-SubCell"/>
</dbReference>
<dbReference type="Proteomes" id="UP000646540">
    <property type="component" value="Unassembled WGS sequence"/>
</dbReference>
<organism evidence="10 11">
    <name type="scientific">Klebsiella quasipneumoniae</name>
    <dbReference type="NCBI Taxonomy" id="1463165"/>
    <lineage>
        <taxon>Bacteria</taxon>
        <taxon>Pseudomonadati</taxon>
        <taxon>Pseudomonadota</taxon>
        <taxon>Gammaproteobacteria</taxon>
        <taxon>Enterobacterales</taxon>
        <taxon>Enterobacteriaceae</taxon>
        <taxon>Klebsiella/Raoultella group</taxon>
        <taxon>Klebsiella</taxon>
        <taxon>Klebsiella pneumoniae complex</taxon>
    </lineage>
</organism>
<dbReference type="GO" id="GO:0015144">
    <property type="term" value="F:carbohydrate transmembrane transporter activity"/>
    <property type="evidence" value="ECO:0007669"/>
    <property type="project" value="TreeGrafter"/>
</dbReference>
<dbReference type="EMBL" id="JACNQW010000005">
    <property type="protein sequence ID" value="MBC5045703.1"/>
    <property type="molecule type" value="Genomic_DNA"/>
</dbReference>
<evidence type="ECO:0000256" key="6">
    <source>
        <dbReference type="ARBA" id="ARBA00023065"/>
    </source>
</evidence>
<evidence type="ECO:0000313" key="10">
    <source>
        <dbReference type="EMBL" id="MBC5045703.1"/>
    </source>
</evidence>
<dbReference type="GO" id="GO:0006811">
    <property type="term" value="P:monoatomic ion transport"/>
    <property type="evidence" value="ECO:0007669"/>
    <property type="project" value="UniProtKB-KW"/>
</dbReference>
<dbReference type="GO" id="GO:0046930">
    <property type="term" value="C:pore complex"/>
    <property type="evidence" value="ECO:0007669"/>
    <property type="project" value="UniProtKB-KW"/>
</dbReference>
<evidence type="ECO:0000256" key="7">
    <source>
        <dbReference type="ARBA" id="ARBA00023114"/>
    </source>
</evidence>
<evidence type="ECO:0000256" key="4">
    <source>
        <dbReference type="ARBA" id="ARBA00022452"/>
    </source>
</evidence>
<accession>A0A8H9ZNW1</accession>
<evidence type="ECO:0000256" key="1">
    <source>
        <dbReference type="ARBA" id="ARBA00004571"/>
    </source>
</evidence>
<dbReference type="PANTHER" id="PTHR38762">
    <property type="entry name" value="CRYPTIC OUTER MEMBRANE PORIN BGLH-RELATED"/>
    <property type="match status" value="1"/>
</dbReference>
<reference evidence="10" key="1">
    <citation type="submission" date="2020-08" db="EMBL/GenBank/DDBJ databases">
        <title>Genomic evolution and epidemiology of Klebsiella pneumoniae from a major hospital in Beijing, China, over a fifteen-year period: dissemination of known and novel high-risk clones.</title>
        <authorList>
            <person name="Palmieri M."/>
        </authorList>
    </citation>
    <scope>NUCLEOTIDE SEQUENCE</scope>
    <source>
        <strain evidence="10">K7050</strain>
    </source>
</reference>
<dbReference type="InterPro" id="IPR050286">
    <property type="entry name" value="G_neg_Bact_CarbUptk_Porin"/>
</dbReference>
<evidence type="ECO:0000256" key="9">
    <source>
        <dbReference type="ARBA" id="ARBA00023237"/>
    </source>
</evidence>
<keyword evidence="6" id="KW-0406">Ion transport</keyword>
<comment type="caution">
    <text evidence="10">The sequence shown here is derived from an EMBL/GenBank/DDBJ whole genome shotgun (WGS) entry which is preliminary data.</text>
</comment>
<protein>
    <submittedName>
        <fullName evidence="10">Carbohydrate porin</fullName>
    </submittedName>
</protein>
<evidence type="ECO:0000256" key="2">
    <source>
        <dbReference type="ARBA" id="ARBA00007055"/>
    </source>
</evidence>
<keyword evidence="5" id="KW-0812">Transmembrane</keyword>
<dbReference type="Pfam" id="PF02264">
    <property type="entry name" value="LamB"/>
    <property type="match status" value="1"/>
</dbReference>
<dbReference type="Gene3D" id="2.40.170.10">
    <property type="entry name" value="Porin, LamB type"/>
    <property type="match status" value="1"/>
</dbReference>
<dbReference type="InterPro" id="IPR036998">
    <property type="entry name" value="Porin_LamB_sf"/>
</dbReference>
<dbReference type="RefSeq" id="WP_064189805.1">
    <property type="nucleotide sequence ID" value="NZ_CP034129.1"/>
</dbReference>
<dbReference type="PANTHER" id="PTHR38762:SF1">
    <property type="entry name" value="CRYPTIC OUTER MEMBRANE PORIN BGLH-RELATED"/>
    <property type="match status" value="1"/>
</dbReference>
<evidence type="ECO:0000313" key="11">
    <source>
        <dbReference type="Proteomes" id="UP000646540"/>
    </source>
</evidence>
<sequence length="500" mass="55989">MAIKNSLTKLICISALLLVNAYAISAPTLSPEDIDAIVRKLKEELSNDDKLKFKENDNKKLIANKITTGEPLSASTNEAGTFNNMSDSEFHDLALKIKKEIGFNYSGYFRAGMATTTNGGPKDYAIGSLGRYGNENTGWFDLAFTQRVFKDQTREAEAIVTLDGNVSQSNSSGWFDTPSEKGSYLQFSDMYLKTTGFIPPIPDAILWVGKHKIAKRELQMLDWKYHNAVTAGGVGLENITLPVGSLDIALQRQDKDAADETVNTNFIDFRYNKIPVSHNKTLEIDGKYHMANKTDSQNDIEFKDAAMGTITLTTQHDDGGFNEFGFQLGNNSIASSMAKINDSEPGYLYIPGSASGYTWRFITQGENYLSPNIIMASTVVAGMAKNIHTIEDKHPHSDSEFLRAVVRPAWIWDQYNQTGIELAYFNQRNTNIDGTLRESGYKATVYHALKVANSMLKSRPEIRFYTTYMDAIHNEITNFSFNDDKSRQLSFGVQAELWWR</sequence>
<gene>
    <name evidence="10" type="ORF">H8L09_10030</name>
</gene>
<dbReference type="GO" id="GO:0015774">
    <property type="term" value="P:polysaccharide transport"/>
    <property type="evidence" value="ECO:0007669"/>
    <property type="project" value="TreeGrafter"/>
</dbReference>
<comment type="subcellular location">
    <subcellularLocation>
        <location evidence="1">Cell outer membrane</location>
        <topology evidence="1">Multi-pass membrane protein</topology>
    </subcellularLocation>
</comment>
<dbReference type="SUPFAM" id="SSF56935">
    <property type="entry name" value="Porins"/>
    <property type="match status" value="1"/>
</dbReference>
<evidence type="ECO:0000256" key="5">
    <source>
        <dbReference type="ARBA" id="ARBA00022692"/>
    </source>
</evidence>
<proteinExistence type="inferred from homology"/>
<evidence type="ECO:0000256" key="3">
    <source>
        <dbReference type="ARBA" id="ARBA00022448"/>
    </source>
</evidence>
<keyword evidence="8" id="KW-0472">Membrane</keyword>
<name>A0A8H9ZNW1_9ENTR</name>